<evidence type="ECO:0000256" key="6">
    <source>
        <dbReference type="ARBA" id="ARBA00022792"/>
    </source>
</evidence>
<comment type="pathway">
    <text evidence="2 12">Energy metabolism; oxidative phosphorylation.</text>
</comment>
<protein>
    <recommendedName>
        <fullName evidence="4 12">Cytochrome c oxidase subunit 7C, mitochondrial</fullName>
    </recommendedName>
    <alternativeName>
        <fullName evidence="11 12">Cytochrome c oxidase polypeptide VIIc</fullName>
    </alternativeName>
</protein>
<keyword evidence="9 12" id="KW-0496">Mitochondrion</keyword>
<evidence type="ECO:0000256" key="2">
    <source>
        <dbReference type="ARBA" id="ARBA00004673"/>
    </source>
</evidence>
<gene>
    <name evidence="14" type="primary">LOC116958542</name>
</gene>
<sequence>MAPPASSAFVVLARRFATSSLRRSHYGEGPGQNMPFSVENRWRLLALMVGFFGSGFALPFVVVRHQLLKK</sequence>
<evidence type="ECO:0000256" key="12">
    <source>
        <dbReference type="RuleBase" id="RU368123"/>
    </source>
</evidence>
<dbReference type="KEGG" id="pmrn:116958542"/>
<comment type="similarity">
    <text evidence="3 12">Belongs to the cytochrome c oxidase VIIc family.</text>
</comment>
<dbReference type="Pfam" id="PF02935">
    <property type="entry name" value="COX7C"/>
    <property type="match status" value="1"/>
</dbReference>
<evidence type="ECO:0000256" key="9">
    <source>
        <dbReference type="ARBA" id="ARBA00023128"/>
    </source>
</evidence>
<name>A0AAJ7UKW6_PETMA</name>
<comment type="subunit">
    <text evidence="12">Component of the cytochrome c oxidase (complex IV, CIV), a multisubunit enzyme composed of 14 subunits. The complex is composed of a catalytic core of 3 subunits, encoded in the mitochondrial DNA, and 11 supernumerary subunits, which are encoded in the nuclear genome. The complex exists as a monomer or a dimer and forms supercomplexes (SCs) in the inner mitochondrial membrane with NADH-ubiquinone oxidoreductase (complex I, CI) and ubiquinol-cytochrome c oxidoreductase (cytochrome b-c1 complex, complex III, CIII), resulting in different assemblies (supercomplex SCI(1)III(2)IV(1) and megacomplex MCI(2)III(2)IV(2)).</text>
</comment>
<dbReference type="PANTHER" id="PTHR13313:SF0">
    <property type="entry name" value="CYTOCHROME C OXIDASE SUBUNIT 7C, MITOCHONDRIAL"/>
    <property type="match status" value="1"/>
</dbReference>
<dbReference type="InterPro" id="IPR004202">
    <property type="entry name" value="COX7C/Cox8"/>
</dbReference>
<evidence type="ECO:0000256" key="8">
    <source>
        <dbReference type="ARBA" id="ARBA00022989"/>
    </source>
</evidence>
<dbReference type="PANTHER" id="PTHR13313">
    <property type="entry name" value="CYTOCHROME C OXIDASE SUBUNIT VIIC"/>
    <property type="match status" value="1"/>
</dbReference>
<keyword evidence="8 12" id="KW-1133">Transmembrane helix</keyword>
<keyword evidence="10 12" id="KW-0472">Membrane</keyword>
<evidence type="ECO:0000256" key="10">
    <source>
        <dbReference type="ARBA" id="ARBA00023136"/>
    </source>
</evidence>
<proteinExistence type="inferred from homology"/>
<keyword evidence="7 12" id="KW-0809">Transit peptide</keyword>
<dbReference type="SUPFAM" id="SSF81427">
    <property type="entry name" value="Mitochondrial cytochrome c oxidase subunit VIIc (aka VIIIa)"/>
    <property type="match status" value="1"/>
</dbReference>
<feature type="transmembrane region" description="Helical" evidence="12">
    <location>
        <begin position="41"/>
        <end position="63"/>
    </location>
</feature>
<comment type="subcellular location">
    <subcellularLocation>
        <location evidence="1 12">Mitochondrion inner membrane</location>
        <topology evidence="1 12">Single-pass membrane protein</topology>
    </subcellularLocation>
</comment>
<dbReference type="RefSeq" id="XP_032837090.1">
    <property type="nucleotide sequence ID" value="XM_032981199.1"/>
</dbReference>
<keyword evidence="13" id="KW-1185">Reference proteome</keyword>
<dbReference type="CTD" id="1350"/>
<dbReference type="InterPro" id="IPR036636">
    <property type="entry name" value="COX7C/Cox8_sf"/>
</dbReference>
<dbReference type="GO" id="GO:0005743">
    <property type="term" value="C:mitochondrial inner membrane"/>
    <property type="evidence" value="ECO:0007669"/>
    <property type="project" value="UniProtKB-SubCell"/>
</dbReference>
<reference evidence="14" key="1">
    <citation type="submission" date="2025-08" db="UniProtKB">
        <authorList>
            <consortium name="RefSeq"/>
        </authorList>
    </citation>
    <scope>IDENTIFICATION</scope>
    <source>
        <tissue evidence="14">Sperm</tissue>
    </source>
</reference>
<dbReference type="GeneID" id="116958542"/>
<evidence type="ECO:0000256" key="1">
    <source>
        <dbReference type="ARBA" id="ARBA00004434"/>
    </source>
</evidence>
<evidence type="ECO:0000313" key="13">
    <source>
        <dbReference type="Proteomes" id="UP001318040"/>
    </source>
</evidence>
<organism evidence="13 14">
    <name type="scientific">Petromyzon marinus</name>
    <name type="common">Sea lamprey</name>
    <dbReference type="NCBI Taxonomy" id="7757"/>
    <lineage>
        <taxon>Eukaryota</taxon>
        <taxon>Metazoa</taxon>
        <taxon>Chordata</taxon>
        <taxon>Craniata</taxon>
        <taxon>Vertebrata</taxon>
        <taxon>Cyclostomata</taxon>
        <taxon>Hyperoartia</taxon>
        <taxon>Petromyzontiformes</taxon>
        <taxon>Petromyzontidae</taxon>
        <taxon>Petromyzon</taxon>
    </lineage>
</organism>
<keyword evidence="6 12" id="KW-0999">Mitochondrion inner membrane</keyword>
<evidence type="ECO:0000256" key="4">
    <source>
        <dbReference type="ARBA" id="ARBA00017004"/>
    </source>
</evidence>
<evidence type="ECO:0000256" key="5">
    <source>
        <dbReference type="ARBA" id="ARBA00022692"/>
    </source>
</evidence>
<evidence type="ECO:0000256" key="11">
    <source>
        <dbReference type="ARBA" id="ARBA00031140"/>
    </source>
</evidence>
<dbReference type="GO" id="GO:0006123">
    <property type="term" value="P:mitochondrial electron transport, cytochrome c to oxygen"/>
    <property type="evidence" value="ECO:0007669"/>
    <property type="project" value="UniProtKB-UniRule"/>
</dbReference>
<evidence type="ECO:0000256" key="3">
    <source>
        <dbReference type="ARBA" id="ARBA00010514"/>
    </source>
</evidence>
<accession>A0AAJ7UKW6</accession>
<comment type="function">
    <text evidence="12">Component of the cytochrome c oxidase, the last enzyme in the mitochondrial electron transport chain which drives oxidative phosphorylation. The respiratory chain contains 3 multisubunit complexes succinate dehydrogenase (complex II, CII), ubiquinol-cytochrome c oxidoreductase (cytochrome b-c1 complex, complex III, CIII) and cytochrome c oxidase (complex IV, CIV), that cooperate to transfer electrons derived from NADH and succinate to molecular oxygen, creating an electrochemical gradient over the inner membrane that drives transmembrane transport and the ATP synthase. Cytochrome c oxidase is the component of the respiratory chain that catalyzes the reduction of oxygen to water. Electrons originating from reduced cytochrome c in the intermembrane space (IMS) are transferred via the dinuclear copper A center (CU(A)) of subunit 2 and heme A of subunit 1 to the active site in subunit 1, a binuclear center (BNC) formed by heme A3 and copper B (CU(B)). The BNC reduces molecular oxygen to 2 water molecules using 4 electrons from cytochrome c in the IMS and 4 protons from the mitochondrial matrix.</text>
</comment>
<dbReference type="Gene3D" id="4.10.49.10">
    <property type="entry name" value="Cytochrome c oxidase subunit VIIc"/>
    <property type="match status" value="1"/>
</dbReference>
<keyword evidence="5 12" id="KW-0812">Transmembrane</keyword>
<dbReference type="FunFam" id="4.10.49.10:FF:000001">
    <property type="entry name" value="Cytochrome c oxidase subunit 7C"/>
    <property type="match status" value="1"/>
</dbReference>
<evidence type="ECO:0000313" key="14">
    <source>
        <dbReference type="RefSeq" id="XP_032837090.1"/>
    </source>
</evidence>
<dbReference type="GO" id="GO:0045277">
    <property type="term" value="C:respiratory chain complex IV"/>
    <property type="evidence" value="ECO:0007669"/>
    <property type="project" value="UniProtKB-UniRule"/>
</dbReference>
<dbReference type="AlphaFoldDB" id="A0AAJ7UKW6"/>
<dbReference type="Proteomes" id="UP001318040">
    <property type="component" value="Chromosome 79"/>
</dbReference>
<evidence type="ECO:0000256" key="7">
    <source>
        <dbReference type="ARBA" id="ARBA00022946"/>
    </source>
</evidence>
<dbReference type="CDD" id="cd00929">
    <property type="entry name" value="Cyt_c_Oxidase_VIIc"/>
    <property type="match status" value="1"/>
</dbReference>